<dbReference type="Proteomes" id="UP001218218">
    <property type="component" value="Unassembled WGS sequence"/>
</dbReference>
<keyword evidence="3" id="KW-1185">Reference proteome</keyword>
<sequence length="459" mass="50600">MNERLGLWQLSVVQQEAVRGSGLSRRAGKDEAEGLGLMPLPPVPQKQMHARPPRWTCASALDVCIPSPGRSVNVEQSLEAHLHPLSQQQQQKQAKGAPPLKFNPPPPSLRASYLGMRCMHTAPSTGAAGTGRMLSSLSVRKFCLPLNPEAALAAVAGGAAQVKTERCLSTATEPPAREYSLLYFNGDIPRLRLTPPPRPARAIERLTLLPLPLSRKVTPSPCSSVLPISLTHSTPTPPSYWHEYTTDSLCSVDGVYDTATDTVHFTFTCASPSRDVGTHLRGEGAKEVFVFKRIAQADMCFFPSLCALQVNKARVLWSIAVVAIRWHISASSGAKDLTCMLQPVGGDDFERPHVPASHGLFKVFSSLCKFRLLQIYPKVRWVVHVRQFGKTYRNAKEALHKARSSPFLPFRGSHRQCYSDFDTVHDILERESTRINIPCSQARSSRIVSPMSSTQRRLS</sequence>
<name>A0AAD7AFQ5_9AGAR</name>
<protein>
    <submittedName>
        <fullName evidence="2">Uncharacterized protein</fullName>
    </submittedName>
</protein>
<proteinExistence type="predicted"/>
<dbReference type="EMBL" id="JARIHO010000008">
    <property type="protein sequence ID" value="KAJ7356678.1"/>
    <property type="molecule type" value="Genomic_DNA"/>
</dbReference>
<feature type="compositionally biased region" description="Low complexity" evidence="1">
    <location>
        <begin position="84"/>
        <end position="100"/>
    </location>
</feature>
<comment type="caution">
    <text evidence="2">The sequence shown here is derived from an EMBL/GenBank/DDBJ whole genome shotgun (WGS) entry which is preliminary data.</text>
</comment>
<gene>
    <name evidence="2" type="ORF">DFH08DRAFT_1075802</name>
</gene>
<evidence type="ECO:0000256" key="1">
    <source>
        <dbReference type="SAM" id="MobiDB-lite"/>
    </source>
</evidence>
<feature type="region of interest" description="Disordered" evidence="1">
    <location>
        <begin position="84"/>
        <end position="104"/>
    </location>
</feature>
<dbReference type="AlphaFoldDB" id="A0AAD7AFQ5"/>
<organism evidence="2 3">
    <name type="scientific">Mycena albidolilacea</name>
    <dbReference type="NCBI Taxonomy" id="1033008"/>
    <lineage>
        <taxon>Eukaryota</taxon>
        <taxon>Fungi</taxon>
        <taxon>Dikarya</taxon>
        <taxon>Basidiomycota</taxon>
        <taxon>Agaricomycotina</taxon>
        <taxon>Agaricomycetes</taxon>
        <taxon>Agaricomycetidae</taxon>
        <taxon>Agaricales</taxon>
        <taxon>Marasmiineae</taxon>
        <taxon>Mycenaceae</taxon>
        <taxon>Mycena</taxon>
    </lineage>
</organism>
<accession>A0AAD7AFQ5</accession>
<evidence type="ECO:0000313" key="2">
    <source>
        <dbReference type="EMBL" id="KAJ7356678.1"/>
    </source>
</evidence>
<reference evidence="2" key="1">
    <citation type="submission" date="2023-03" db="EMBL/GenBank/DDBJ databases">
        <title>Massive genome expansion in bonnet fungi (Mycena s.s.) driven by repeated elements and novel gene families across ecological guilds.</title>
        <authorList>
            <consortium name="Lawrence Berkeley National Laboratory"/>
            <person name="Harder C.B."/>
            <person name="Miyauchi S."/>
            <person name="Viragh M."/>
            <person name="Kuo A."/>
            <person name="Thoen E."/>
            <person name="Andreopoulos B."/>
            <person name="Lu D."/>
            <person name="Skrede I."/>
            <person name="Drula E."/>
            <person name="Henrissat B."/>
            <person name="Morin E."/>
            <person name="Kohler A."/>
            <person name="Barry K."/>
            <person name="LaButti K."/>
            <person name="Morin E."/>
            <person name="Salamov A."/>
            <person name="Lipzen A."/>
            <person name="Mereny Z."/>
            <person name="Hegedus B."/>
            <person name="Baldrian P."/>
            <person name="Stursova M."/>
            <person name="Weitz H."/>
            <person name="Taylor A."/>
            <person name="Grigoriev I.V."/>
            <person name="Nagy L.G."/>
            <person name="Martin F."/>
            <person name="Kauserud H."/>
        </authorList>
    </citation>
    <scope>NUCLEOTIDE SEQUENCE</scope>
    <source>
        <strain evidence="2">CBHHK002</strain>
    </source>
</reference>
<evidence type="ECO:0000313" key="3">
    <source>
        <dbReference type="Proteomes" id="UP001218218"/>
    </source>
</evidence>
<feature type="region of interest" description="Disordered" evidence="1">
    <location>
        <begin position="21"/>
        <end position="49"/>
    </location>
</feature>